<evidence type="ECO:0008006" key="4">
    <source>
        <dbReference type="Google" id="ProtNLM"/>
    </source>
</evidence>
<feature type="transmembrane region" description="Helical" evidence="1">
    <location>
        <begin position="12"/>
        <end position="33"/>
    </location>
</feature>
<evidence type="ECO:0000256" key="1">
    <source>
        <dbReference type="SAM" id="Phobius"/>
    </source>
</evidence>
<feature type="transmembrane region" description="Helical" evidence="1">
    <location>
        <begin position="226"/>
        <end position="248"/>
    </location>
</feature>
<feature type="transmembrane region" description="Helical" evidence="1">
    <location>
        <begin position="181"/>
        <end position="206"/>
    </location>
</feature>
<gene>
    <name evidence="2" type="ORF">CJD36_016245</name>
</gene>
<keyword evidence="1" id="KW-0812">Transmembrane</keyword>
<feature type="transmembrane region" description="Helical" evidence="1">
    <location>
        <begin position="324"/>
        <end position="342"/>
    </location>
</feature>
<name>A0A2S7SU29_9BACT</name>
<proteinExistence type="predicted"/>
<dbReference type="EMBL" id="PPSL01000004">
    <property type="protein sequence ID" value="PQJ10238.1"/>
    <property type="molecule type" value="Genomic_DNA"/>
</dbReference>
<keyword evidence="3" id="KW-1185">Reference proteome</keyword>
<feature type="transmembrane region" description="Helical" evidence="1">
    <location>
        <begin position="268"/>
        <end position="285"/>
    </location>
</feature>
<evidence type="ECO:0000313" key="3">
    <source>
        <dbReference type="Proteomes" id="UP000239872"/>
    </source>
</evidence>
<dbReference type="AlphaFoldDB" id="A0A2S7SU29"/>
<feature type="transmembrane region" description="Helical" evidence="1">
    <location>
        <begin position="91"/>
        <end position="108"/>
    </location>
</feature>
<sequence length="505" mass="57373">MNTINSKIQGAARVITLVSLLFLIVIGGIMVAVEIRPFWVDEWFIIYNLKTRAAGDMFTKLEFMQQFPRTYLASLKRFTAFFNYSYSSLRLPSYLVSLFSMALVWKVMKRIFEPAVYTRYLLTLVLISSFTFLKYYVEMKQYPMDILMSVVALWQLLELLEIDKIQTGFAMRYALLCQSFAVVPFFSYTYLLAIAPVYGVLFLQAISVIRSNADVGVKSKTLIRQWVPLIIGLASIATFYNIDVRQLATDAVMYDRWNFIMLDNNHKVLSFFMSAYSLFAQVGTGDLFENVFGVLGVVSFIAGAVQVIKGWLRKEQSLDIQLRLYSILVVCVALVLFLLKKLPLGTPRLNVFTVPSITLLIIYGINSLPVKWSKVQIAIASLLYLGLAGNVFVTYFNYFSSEEYGKQQKIYTNTTIAIQRAQSSRMPIFVLPGIAYPYETPVIDAGKPDPAIWVLQTFPAYNMQQQLPVYPIYPGKDLHDTWQKIGAGPDSALVGDGVDWRVMGR</sequence>
<dbReference type="RefSeq" id="WP_105040247.1">
    <property type="nucleotide sequence ID" value="NZ_PPSL01000004.1"/>
</dbReference>
<feature type="transmembrane region" description="Helical" evidence="1">
    <location>
        <begin position="291"/>
        <end position="312"/>
    </location>
</feature>
<protein>
    <recommendedName>
        <fullName evidence="4">Glycosyltransferase RgtA/B/C/D-like domain-containing protein</fullName>
    </recommendedName>
</protein>
<dbReference type="OrthoDB" id="506059at2"/>
<accession>A0A2S7SU29</accession>
<comment type="caution">
    <text evidence="2">The sequence shown here is derived from an EMBL/GenBank/DDBJ whole genome shotgun (WGS) entry which is preliminary data.</text>
</comment>
<feature type="transmembrane region" description="Helical" evidence="1">
    <location>
        <begin position="377"/>
        <end position="398"/>
    </location>
</feature>
<keyword evidence="1" id="KW-1133">Transmembrane helix</keyword>
<reference evidence="2 3" key="1">
    <citation type="submission" date="2018-01" db="EMBL/GenBank/DDBJ databases">
        <title>A novel member of the phylum Bacteroidetes isolated from glacier ice.</title>
        <authorList>
            <person name="Liu Q."/>
            <person name="Xin Y.-H."/>
        </authorList>
    </citation>
    <scope>NUCLEOTIDE SEQUENCE [LARGE SCALE GENOMIC DNA]</scope>
    <source>
        <strain evidence="2 3">RB1R16</strain>
    </source>
</reference>
<keyword evidence="1" id="KW-0472">Membrane</keyword>
<evidence type="ECO:0000313" key="2">
    <source>
        <dbReference type="EMBL" id="PQJ10238.1"/>
    </source>
</evidence>
<feature type="transmembrane region" description="Helical" evidence="1">
    <location>
        <begin position="120"/>
        <end position="136"/>
    </location>
</feature>
<organism evidence="2 3">
    <name type="scientific">Flavipsychrobacter stenotrophus</name>
    <dbReference type="NCBI Taxonomy" id="2077091"/>
    <lineage>
        <taxon>Bacteria</taxon>
        <taxon>Pseudomonadati</taxon>
        <taxon>Bacteroidota</taxon>
        <taxon>Chitinophagia</taxon>
        <taxon>Chitinophagales</taxon>
        <taxon>Chitinophagaceae</taxon>
        <taxon>Flavipsychrobacter</taxon>
    </lineage>
</organism>
<feature type="transmembrane region" description="Helical" evidence="1">
    <location>
        <begin position="348"/>
        <end position="365"/>
    </location>
</feature>
<dbReference type="Proteomes" id="UP000239872">
    <property type="component" value="Unassembled WGS sequence"/>
</dbReference>